<proteinExistence type="predicted"/>
<dbReference type="HOGENOM" id="CLU_2718158_0_0_4"/>
<keyword evidence="2" id="KW-1185">Reference proteome</keyword>
<name>F2B937_9NEIS</name>
<dbReference type="AlphaFoldDB" id="F2B937"/>
<evidence type="ECO:0000313" key="2">
    <source>
        <dbReference type="Proteomes" id="UP000004105"/>
    </source>
</evidence>
<dbReference type="RefSeq" id="WP_007341295.1">
    <property type="nucleotide sequence ID" value="NZ_GL878494.1"/>
</dbReference>
<gene>
    <name evidence="1" type="ORF">HMPREF9123_0282</name>
</gene>
<comment type="caution">
    <text evidence="1">The sequence shown here is derived from an EMBL/GenBank/DDBJ whole genome shotgun (WGS) entry which is preliminary data.</text>
</comment>
<evidence type="ECO:0000313" key="1">
    <source>
        <dbReference type="EMBL" id="EGF12076.1"/>
    </source>
</evidence>
<reference evidence="1 2" key="1">
    <citation type="submission" date="2011-02" db="EMBL/GenBank/DDBJ databases">
        <authorList>
            <person name="Muzny D."/>
            <person name="Qin X."/>
            <person name="Deng J."/>
            <person name="Jiang H."/>
            <person name="Liu Y."/>
            <person name="Qu J."/>
            <person name="Song X.-Z."/>
            <person name="Zhang L."/>
            <person name="Thornton R."/>
            <person name="Coyle M."/>
            <person name="Francisco L."/>
            <person name="Jackson L."/>
            <person name="Javaid M."/>
            <person name="Korchina V."/>
            <person name="Kovar C."/>
            <person name="Mata R."/>
            <person name="Mathew T."/>
            <person name="Ngo R."/>
            <person name="Nguyen L."/>
            <person name="Nguyen N."/>
            <person name="Okwuonu G."/>
            <person name="Ongeri F."/>
            <person name="Pham C."/>
            <person name="Simmons D."/>
            <person name="Wilczek-Boney K."/>
            <person name="Hale W."/>
            <person name="Jakkamsetti A."/>
            <person name="Pham P."/>
            <person name="Ruth R."/>
            <person name="San Lucas F."/>
            <person name="Warren J."/>
            <person name="Zhang J."/>
            <person name="Zhao Z."/>
            <person name="Zhou C."/>
            <person name="Zhu D."/>
            <person name="Lee S."/>
            <person name="Bess C."/>
            <person name="Blankenburg K."/>
            <person name="Forbes L."/>
            <person name="Fu Q."/>
            <person name="Gubbala S."/>
            <person name="Hirani K."/>
            <person name="Jayaseelan J.C."/>
            <person name="Lara F."/>
            <person name="Munidasa M."/>
            <person name="Palculict T."/>
            <person name="Patil S."/>
            <person name="Pu L.-L."/>
            <person name="Saada N."/>
            <person name="Tang L."/>
            <person name="Weissenberger G."/>
            <person name="Zhu Y."/>
            <person name="Hemphill L."/>
            <person name="Shang Y."/>
            <person name="Youmans B."/>
            <person name="Ayvaz T."/>
            <person name="Ross M."/>
            <person name="Santibanez J."/>
            <person name="Aqrawi P."/>
            <person name="Gross S."/>
            <person name="Joshi V."/>
            <person name="Fowler G."/>
            <person name="Nazareth L."/>
            <person name="Reid J."/>
            <person name="Worley K."/>
            <person name="Petrosino J."/>
            <person name="Highlander S."/>
            <person name="Gibbs R."/>
        </authorList>
    </citation>
    <scope>NUCLEOTIDE SEQUENCE [LARGE SCALE GENOMIC DNA]</scope>
    <source>
        <strain evidence="1 2">ATCC BAA-1200</strain>
    </source>
</reference>
<dbReference type="Proteomes" id="UP000004105">
    <property type="component" value="Unassembled WGS sequence"/>
</dbReference>
<protein>
    <submittedName>
        <fullName evidence="1">Uncharacterized protein</fullName>
    </submittedName>
</protein>
<dbReference type="EMBL" id="AFAY01000004">
    <property type="protein sequence ID" value="EGF12076.1"/>
    <property type="molecule type" value="Genomic_DNA"/>
</dbReference>
<sequence length="72" mass="7993">MAEKRAITTQIFVFVNQANTCRCKTAAAPRMAAFLRRVAAGGLFGYNPPTLAAHPCPHSYLHDFKRFLLCLP</sequence>
<accession>F2B937</accession>
<organism evidence="1 2">
    <name type="scientific">Neisseria bacilliformis ATCC BAA-1200</name>
    <dbReference type="NCBI Taxonomy" id="888742"/>
    <lineage>
        <taxon>Bacteria</taxon>
        <taxon>Pseudomonadati</taxon>
        <taxon>Pseudomonadota</taxon>
        <taxon>Betaproteobacteria</taxon>
        <taxon>Neisseriales</taxon>
        <taxon>Neisseriaceae</taxon>
        <taxon>Neisseria</taxon>
    </lineage>
</organism>